<dbReference type="Gene3D" id="1.20.1070.10">
    <property type="entry name" value="Rhodopsin 7-helix transmembrane proteins"/>
    <property type="match status" value="1"/>
</dbReference>
<evidence type="ECO:0000313" key="4">
    <source>
        <dbReference type="Proteomes" id="UP000676336"/>
    </source>
</evidence>
<feature type="transmembrane region" description="Helical" evidence="1">
    <location>
        <begin position="94"/>
        <end position="115"/>
    </location>
</feature>
<dbReference type="Proteomes" id="UP000676336">
    <property type="component" value="Unassembled WGS sequence"/>
</dbReference>
<evidence type="ECO:0008006" key="5">
    <source>
        <dbReference type="Google" id="ProtNLM"/>
    </source>
</evidence>
<feature type="transmembrane region" description="Helical" evidence="1">
    <location>
        <begin position="51"/>
        <end position="71"/>
    </location>
</feature>
<name>A0A8S3J392_9BILA</name>
<dbReference type="SUPFAM" id="SSF81321">
    <property type="entry name" value="Family A G protein-coupled receptor-like"/>
    <property type="match status" value="1"/>
</dbReference>
<dbReference type="EMBL" id="CAJOBH010240206">
    <property type="protein sequence ID" value="CAF5106525.1"/>
    <property type="molecule type" value="Genomic_DNA"/>
</dbReference>
<keyword evidence="1" id="KW-0472">Membrane</keyword>
<reference evidence="3" key="1">
    <citation type="submission" date="2021-02" db="EMBL/GenBank/DDBJ databases">
        <authorList>
            <person name="Nowell W R."/>
        </authorList>
    </citation>
    <scope>NUCLEOTIDE SEQUENCE</scope>
</reference>
<evidence type="ECO:0000256" key="1">
    <source>
        <dbReference type="SAM" id="Phobius"/>
    </source>
</evidence>
<evidence type="ECO:0000313" key="3">
    <source>
        <dbReference type="EMBL" id="CAF5212452.1"/>
    </source>
</evidence>
<comment type="caution">
    <text evidence="3">The sequence shown here is derived from an EMBL/GenBank/DDBJ whole genome shotgun (WGS) entry which is preliminary data.</text>
</comment>
<dbReference type="EMBL" id="CAJOBI010340747">
    <property type="protein sequence ID" value="CAF5212452.1"/>
    <property type="molecule type" value="Genomic_DNA"/>
</dbReference>
<protein>
    <recommendedName>
        <fullName evidence="5">G-protein coupled receptors family 1 profile domain-containing protein</fullName>
    </recommendedName>
</protein>
<organism evidence="3 4">
    <name type="scientific">Rotaria magnacalcarata</name>
    <dbReference type="NCBI Taxonomy" id="392030"/>
    <lineage>
        <taxon>Eukaryota</taxon>
        <taxon>Metazoa</taxon>
        <taxon>Spiralia</taxon>
        <taxon>Gnathifera</taxon>
        <taxon>Rotifera</taxon>
        <taxon>Eurotatoria</taxon>
        <taxon>Bdelloidea</taxon>
        <taxon>Philodinida</taxon>
        <taxon>Philodinidae</taxon>
        <taxon>Rotaria</taxon>
    </lineage>
</organism>
<accession>A0A8S3J392</accession>
<keyword evidence="1" id="KW-1133">Transmembrane helix</keyword>
<evidence type="ECO:0000313" key="2">
    <source>
        <dbReference type="EMBL" id="CAF5106525.1"/>
    </source>
</evidence>
<dbReference type="AlphaFoldDB" id="A0A8S3J392"/>
<gene>
    <name evidence="2" type="ORF">BYL167_LOCUS65065</name>
    <name evidence="3" type="ORF">SMN809_LOCUS78774</name>
</gene>
<keyword evidence="1" id="KW-0812">Transmembrane</keyword>
<dbReference type="Proteomes" id="UP000681967">
    <property type="component" value="Unassembled WGS sequence"/>
</dbReference>
<proteinExistence type="predicted"/>
<sequence>MFIFGLMTIRNIHNVKKRIQVGSTNEKRGTRNSPVVRSSTQDKQKKLDCRLFFMLFIQIILMCIFTLPQAVQKLYSTLTSAENQTPLTKAIENFVFNLFLLMTYVAHGMPFYIYAWSGGTIFRNEIKTLIKKYSKKWFN</sequence>